<gene>
    <name evidence="1" type="ORF">LL252_01765</name>
</gene>
<protein>
    <submittedName>
        <fullName evidence="1">Uncharacterized protein</fullName>
    </submittedName>
</protein>
<dbReference type="RefSeq" id="WP_228232487.1">
    <property type="nucleotide sequence ID" value="NZ_JAJGNA010000001.1"/>
</dbReference>
<dbReference type="AlphaFoldDB" id="A0A9Q3UIX7"/>
<evidence type="ECO:0000313" key="1">
    <source>
        <dbReference type="EMBL" id="MCC4307285.1"/>
    </source>
</evidence>
<accession>A0A9Q3UIX7</accession>
<name>A0A9Q3UIX7_9GAMM</name>
<evidence type="ECO:0000313" key="2">
    <source>
        <dbReference type="Proteomes" id="UP001108027"/>
    </source>
</evidence>
<sequence length="336" mass="36580">MNAADLAAALRAAHVAHARERLQQKTYWQTQLDDGVKALGKTPVGALVDADVLATVVDDWLAQVHTTRGLEPVILQVAEAVRRRALDEPATVGELLEEQHFEAILAQALRLKPLREKAIHACLNHPLVSDMVSEMLYTGIKNFLLEENALAKLPGVSSMMKLGRKSVGRAMGGLEEPIRDYLRHNIRATLRTGEQWLNAQLTDRRIAELARDGYRRLAPLRPADALRQAPDDLVAQTVPHAVVIADEAARLEYSRALVNAGVLAAVQALLDHDLPGLLKAMGTTPKQRSKVLAPALASGARVLDEQGVLTPWIENALGDFYDSEACRGVLEEALGG</sequence>
<reference evidence="1" key="1">
    <citation type="submission" date="2021-10" db="EMBL/GenBank/DDBJ databases">
        <title>The diversity and Nitrogen Metabolism of Culturable Nitrate-Utilizing Bacteria Within the Oxygen Minimum Zone of the Changjiang (Yangtze River)Estuary.</title>
        <authorList>
            <person name="Zhang D."/>
            <person name="Zheng J."/>
            <person name="Liu S."/>
            <person name="He W."/>
        </authorList>
    </citation>
    <scope>NUCLEOTIDE SEQUENCE</scope>
    <source>
        <strain evidence="1">FXH-223</strain>
    </source>
</reference>
<organism evidence="1 2">
    <name type="scientific">Alloalcanivorax marinus</name>
    <dbReference type="NCBI Taxonomy" id="1177169"/>
    <lineage>
        <taxon>Bacteria</taxon>
        <taxon>Pseudomonadati</taxon>
        <taxon>Pseudomonadota</taxon>
        <taxon>Gammaproteobacteria</taxon>
        <taxon>Oceanospirillales</taxon>
        <taxon>Alcanivoracaceae</taxon>
        <taxon>Alloalcanivorax</taxon>
    </lineage>
</organism>
<dbReference type="EMBL" id="JAJGNA010000001">
    <property type="protein sequence ID" value="MCC4307285.1"/>
    <property type="molecule type" value="Genomic_DNA"/>
</dbReference>
<keyword evidence="2" id="KW-1185">Reference proteome</keyword>
<proteinExistence type="predicted"/>
<dbReference type="Proteomes" id="UP001108027">
    <property type="component" value="Unassembled WGS sequence"/>
</dbReference>
<comment type="caution">
    <text evidence="1">The sequence shown here is derived from an EMBL/GenBank/DDBJ whole genome shotgun (WGS) entry which is preliminary data.</text>
</comment>